<keyword evidence="4" id="KW-1185">Reference proteome</keyword>
<feature type="compositionally biased region" description="Polar residues" evidence="1">
    <location>
        <begin position="20"/>
        <end position="30"/>
    </location>
</feature>
<name>A0A484FP03_COLOR</name>
<proteinExistence type="predicted"/>
<sequence>MYIPLPLTRSIGSDTDHRSGPNTQRAQGAESNHRISVAKRQISISGGQTTNLTVGVTVGVAIFLFILGACAFCYFYRASLRKRAPRARPTTVLLRLRRHRPRRRLRPLPLPQTTLLRLLLLRPRHRLPERSRLHAW</sequence>
<reference evidence="4" key="2">
    <citation type="journal article" date="2019" name="Mol. Plant Microbe Interact.">
        <title>Genome sequence resources for four phytopathogenic fungi from the Colletotrichum orbiculare species complex.</title>
        <authorList>
            <person name="Gan P."/>
            <person name="Tsushima A."/>
            <person name="Narusaka M."/>
            <person name="Narusaka Y."/>
            <person name="Takano Y."/>
            <person name="Kubo Y."/>
            <person name="Shirasu K."/>
        </authorList>
    </citation>
    <scope>GENOME REANNOTATION</scope>
    <source>
        <strain evidence="4">104-T / ATCC 96160 / CBS 514.97 / LARS 414 / MAFF 240422</strain>
    </source>
</reference>
<evidence type="ECO:0000313" key="4">
    <source>
        <dbReference type="Proteomes" id="UP000014480"/>
    </source>
</evidence>
<dbReference type="Proteomes" id="UP000014480">
    <property type="component" value="Unassembled WGS sequence"/>
</dbReference>
<protein>
    <submittedName>
        <fullName evidence="3">Uncharacterized protein</fullName>
    </submittedName>
</protein>
<dbReference type="STRING" id="1213857.A0A484FP03"/>
<keyword evidence="2" id="KW-0472">Membrane</keyword>
<dbReference type="OrthoDB" id="4851748at2759"/>
<keyword evidence="2" id="KW-0812">Transmembrane</keyword>
<evidence type="ECO:0000256" key="1">
    <source>
        <dbReference type="SAM" id="MobiDB-lite"/>
    </source>
</evidence>
<accession>A0A484FP03</accession>
<organism evidence="3 4">
    <name type="scientific">Colletotrichum orbiculare (strain 104-T / ATCC 96160 / CBS 514.97 / LARS 414 / MAFF 240422)</name>
    <name type="common">Cucumber anthracnose fungus</name>
    <name type="synonym">Colletotrichum lagenarium</name>
    <dbReference type="NCBI Taxonomy" id="1213857"/>
    <lineage>
        <taxon>Eukaryota</taxon>
        <taxon>Fungi</taxon>
        <taxon>Dikarya</taxon>
        <taxon>Ascomycota</taxon>
        <taxon>Pezizomycotina</taxon>
        <taxon>Sordariomycetes</taxon>
        <taxon>Hypocreomycetidae</taxon>
        <taxon>Glomerellales</taxon>
        <taxon>Glomerellaceae</taxon>
        <taxon>Colletotrichum</taxon>
        <taxon>Colletotrichum orbiculare species complex</taxon>
    </lineage>
</organism>
<evidence type="ECO:0000313" key="3">
    <source>
        <dbReference type="EMBL" id="TDZ18697.1"/>
    </source>
</evidence>
<dbReference type="AlphaFoldDB" id="A0A484FP03"/>
<feature type="region of interest" description="Disordered" evidence="1">
    <location>
        <begin position="1"/>
        <end position="33"/>
    </location>
</feature>
<feature type="transmembrane region" description="Helical" evidence="2">
    <location>
        <begin position="52"/>
        <end position="76"/>
    </location>
</feature>
<evidence type="ECO:0000256" key="2">
    <source>
        <dbReference type="SAM" id="Phobius"/>
    </source>
</evidence>
<gene>
    <name evidence="3" type="ORF">Cob_v008353</name>
</gene>
<comment type="caution">
    <text evidence="3">The sequence shown here is derived from an EMBL/GenBank/DDBJ whole genome shotgun (WGS) entry which is preliminary data.</text>
</comment>
<dbReference type="EMBL" id="AMCV02000022">
    <property type="protein sequence ID" value="TDZ18697.1"/>
    <property type="molecule type" value="Genomic_DNA"/>
</dbReference>
<keyword evidence="2" id="KW-1133">Transmembrane helix</keyword>
<reference evidence="4" key="1">
    <citation type="journal article" date="2013" name="New Phytol.">
        <title>Comparative genomic and transcriptomic analyses reveal the hemibiotrophic stage shift of Colletotrichum fungi.</title>
        <authorList>
            <person name="Gan P."/>
            <person name="Ikeda K."/>
            <person name="Irieda H."/>
            <person name="Narusaka M."/>
            <person name="O'Connell R.J."/>
            <person name="Narusaka Y."/>
            <person name="Takano Y."/>
            <person name="Kubo Y."/>
            <person name="Shirasu K."/>
        </authorList>
    </citation>
    <scope>NUCLEOTIDE SEQUENCE [LARGE SCALE GENOMIC DNA]</scope>
    <source>
        <strain evidence="4">104-T / ATCC 96160 / CBS 514.97 / LARS 414 / MAFF 240422</strain>
    </source>
</reference>